<evidence type="ECO:0000256" key="1">
    <source>
        <dbReference type="ARBA" id="ARBA00000085"/>
    </source>
</evidence>
<dbReference type="SUPFAM" id="SSF55874">
    <property type="entry name" value="ATPase domain of HSP90 chaperone/DNA topoisomerase II/histidine kinase"/>
    <property type="match status" value="1"/>
</dbReference>
<dbReference type="InterPro" id="IPR036890">
    <property type="entry name" value="HATPase_C_sf"/>
</dbReference>
<feature type="domain" description="PAC" evidence="7">
    <location>
        <begin position="258"/>
        <end position="310"/>
    </location>
</feature>
<dbReference type="PROSITE" id="PS50113">
    <property type="entry name" value="PAC"/>
    <property type="match status" value="2"/>
</dbReference>
<evidence type="ECO:0000259" key="6">
    <source>
        <dbReference type="PROSITE" id="PS50109"/>
    </source>
</evidence>
<accession>A0ABW1AU87</accession>
<reference evidence="9" key="1">
    <citation type="journal article" date="2019" name="Int. J. Syst. Evol. Microbiol.">
        <title>The Global Catalogue of Microorganisms (GCM) 10K type strain sequencing project: providing services to taxonomists for standard genome sequencing and annotation.</title>
        <authorList>
            <consortium name="The Broad Institute Genomics Platform"/>
            <consortium name="The Broad Institute Genome Sequencing Center for Infectious Disease"/>
            <person name="Wu L."/>
            <person name="Ma J."/>
        </authorList>
    </citation>
    <scope>NUCLEOTIDE SEQUENCE [LARGE SCALE GENOMIC DNA]</scope>
    <source>
        <strain evidence="9">SHR3</strain>
    </source>
</reference>
<dbReference type="PRINTS" id="PR00344">
    <property type="entry name" value="BCTRLSENSOR"/>
</dbReference>
<dbReference type="InterPro" id="IPR004358">
    <property type="entry name" value="Sig_transdc_His_kin-like_C"/>
</dbReference>
<dbReference type="InterPro" id="IPR035965">
    <property type="entry name" value="PAS-like_dom_sf"/>
</dbReference>
<dbReference type="InterPro" id="IPR013655">
    <property type="entry name" value="PAS_fold_3"/>
</dbReference>
<feature type="domain" description="Histidine kinase" evidence="6">
    <location>
        <begin position="440"/>
        <end position="532"/>
    </location>
</feature>
<dbReference type="SMART" id="SM00387">
    <property type="entry name" value="HATPase_c"/>
    <property type="match status" value="1"/>
</dbReference>
<keyword evidence="5" id="KW-0902">Two-component regulatory system</keyword>
<dbReference type="Gene3D" id="2.10.70.100">
    <property type="match status" value="2"/>
</dbReference>
<dbReference type="InterPro" id="IPR000014">
    <property type="entry name" value="PAS"/>
</dbReference>
<evidence type="ECO:0000259" key="7">
    <source>
        <dbReference type="PROSITE" id="PS50113"/>
    </source>
</evidence>
<gene>
    <name evidence="8" type="ORF">ACFPTN_15855</name>
</gene>
<dbReference type="InterPro" id="IPR001610">
    <property type="entry name" value="PAC"/>
</dbReference>
<dbReference type="Pfam" id="PF08448">
    <property type="entry name" value="PAS_4"/>
    <property type="match status" value="1"/>
</dbReference>
<evidence type="ECO:0000256" key="3">
    <source>
        <dbReference type="ARBA" id="ARBA00022679"/>
    </source>
</evidence>
<comment type="caution">
    <text evidence="8">The sequence shown here is derived from an EMBL/GenBank/DDBJ whole genome shotgun (WGS) entry which is preliminary data.</text>
</comment>
<dbReference type="PANTHER" id="PTHR24421:SF58">
    <property type="entry name" value="SIGNAL TRANSDUCTION HISTIDINE-PROTEIN KINASE_PHOSPHATASE UHPB"/>
    <property type="match status" value="1"/>
</dbReference>
<dbReference type="CDD" id="cd00130">
    <property type="entry name" value="PAS"/>
    <property type="match status" value="1"/>
</dbReference>
<evidence type="ECO:0000256" key="5">
    <source>
        <dbReference type="ARBA" id="ARBA00023012"/>
    </source>
</evidence>
<protein>
    <recommendedName>
        <fullName evidence="2">histidine kinase</fullName>
        <ecNumber evidence="2">2.7.13.3</ecNumber>
    </recommendedName>
</protein>
<sequence length="535" mass="59310">MNNDDPSAQQPAGTADMVKLDGWKFLHLSNICDPADLATLDVSECIRLKEKLWLKARLLSKAHRLARLGHWEYVVDEGCMLWSQEIVDILGFPPGKNMPSPFERATLHTEDSWARLDAAIERSITTGEAFQVDAEMIQPNGERRWLTVHGEAERDEDGRIVKIIGIAQDVTEYKSAEAALRASERRLEEAQALCGVGNWELDRDTACMTWSREVFRLFDRPESLGVPDLNEAMCYYAPHSLELTRDTFWHAIDTGERCTLEQEVHLPSGEVRHHVSVIVPIPDTSGRICKLFGTVQDITERKQLELERTKQLGHVAELSRRLVMVQERERRGLASELHERASPNLAALQLTFSNLASALPPAVLAEVEPLLDDIRGLLADTTTGIREISTEMRPATLDHAGLLPALHDYADLFGQRSGIGVVLDIDDFVAPLSPDLQSVLFRIVQEALTNCAKHASAGSIRISLTHDGSELNLLIADDGVGFEPAMLTEPGSSAGLGLITMRERAEFVGGRFSLSSRPGQGTEIRVSFDLHQDSP</sequence>
<dbReference type="Pfam" id="PF02518">
    <property type="entry name" value="HATPase_c"/>
    <property type="match status" value="1"/>
</dbReference>
<name>A0ABW1AU87_9RHOO</name>
<keyword evidence="4" id="KW-0418">Kinase</keyword>
<keyword evidence="3" id="KW-0808">Transferase</keyword>
<dbReference type="Gene3D" id="3.30.450.20">
    <property type="entry name" value="PAS domain"/>
    <property type="match status" value="2"/>
</dbReference>
<dbReference type="Proteomes" id="UP001595974">
    <property type="component" value="Unassembled WGS sequence"/>
</dbReference>
<feature type="domain" description="PAC" evidence="7">
    <location>
        <begin position="130"/>
        <end position="182"/>
    </location>
</feature>
<dbReference type="PROSITE" id="PS50109">
    <property type="entry name" value="HIS_KIN"/>
    <property type="match status" value="1"/>
</dbReference>
<dbReference type="NCBIfam" id="TIGR00229">
    <property type="entry name" value="sensory_box"/>
    <property type="match status" value="1"/>
</dbReference>
<dbReference type="InterPro" id="IPR013656">
    <property type="entry name" value="PAS_4"/>
</dbReference>
<evidence type="ECO:0000313" key="8">
    <source>
        <dbReference type="EMBL" id="MFC5770855.1"/>
    </source>
</evidence>
<dbReference type="RefSeq" id="WP_198363262.1">
    <property type="nucleotide sequence ID" value="NZ_JBHSOG010000060.1"/>
</dbReference>
<dbReference type="InterPro" id="IPR050482">
    <property type="entry name" value="Sensor_HK_TwoCompSys"/>
</dbReference>
<dbReference type="InterPro" id="IPR003594">
    <property type="entry name" value="HATPase_dom"/>
</dbReference>
<keyword evidence="9" id="KW-1185">Reference proteome</keyword>
<dbReference type="Gene3D" id="3.30.565.10">
    <property type="entry name" value="Histidine kinase-like ATPase, C-terminal domain"/>
    <property type="match status" value="1"/>
</dbReference>
<organism evidence="8 9">
    <name type="scientific">Thauera sinica</name>
    <dbReference type="NCBI Taxonomy" id="2665146"/>
    <lineage>
        <taxon>Bacteria</taxon>
        <taxon>Pseudomonadati</taxon>
        <taxon>Pseudomonadota</taxon>
        <taxon>Betaproteobacteria</taxon>
        <taxon>Rhodocyclales</taxon>
        <taxon>Zoogloeaceae</taxon>
        <taxon>Thauera</taxon>
    </lineage>
</organism>
<proteinExistence type="predicted"/>
<evidence type="ECO:0000313" key="9">
    <source>
        <dbReference type="Proteomes" id="UP001595974"/>
    </source>
</evidence>
<dbReference type="SUPFAM" id="SSF55785">
    <property type="entry name" value="PYP-like sensor domain (PAS domain)"/>
    <property type="match status" value="2"/>
</dbReference>
<dbReference type="EMBL" id="JBHSOG010000060">
    <property type="protein sequence ID" value="MFC5770855.1"/>
    <property type="molecule type" value="Genomic_DNA"/>
</dbReference>
<evidence type="ECO:0000256" key="2">
    <source>
        <dbReference type="ARBA" id="ARBA00012438"/>
    </source>
</evidence>
<dbReference type="InterPro" id="IPR005467">
    <property type="entry name" value="His_kinase_dom"/>
</dbReference>
<evidence type="ECO:0000256" key="4">
    <source>
        <dbReference type="ARBA" id="ARBA00022777"/>
    </source>
</evidence>
<dbReference type="SMART" id="SM00086">
    <property type="entry name" value="PAC"/>
    <property type="match status" value="2"/>
</dbReference>
<dbReference type="Pfam" id="PF08447">
    <property type="entry name" value="PAS_3"/>
    <property type="match status" value="1"/>
</dbReference>
<dbReference type="InterPro" id="IPR000700">
    <property type="entry name" value="PAS-assoc_C"/>
</dbReference>
<comment type="catalytic activity">
    <reaction evidence="1">
        <text>ATP + protein L-histidine = ADP + protein N-phospho-L-histidine.</text>
        <dbReference type="EC" id="2.7.13.3"/>
    </reaction>
</comment>
<dbReference type="EC" id="2.7.13.3" evidence="2"/>
<dbReference type="CDD" id="cd16917">
    <property type="entry name" value="HATPase_UhpB-NarQ-NarX-like"/>
    <property type="match status" value="1"/>
</dbReference>
<dbReference type="PANTHER" id="PTHR24421">
    <property type="entry name" value="NITRATE/NITRITE SENSOR PROTEIN NARX-RELATED"/>
    <property type="match status" value="1"/>
</dbReference>